<feature type="transmembrane region" description="Helical" evidence="2">
    <location>
        <begin position="70"/>
        <end position="91"/>
    </location>
</feature>
<keyword evidence="2" id="KW-0812">Transmembrane</keyword>
<protein>
    <submittedName>
        <fullName evidence="3">Uncharacterized protein</fullName>
    </submittedName>
</protein>
<dbReference type="RefSeq" id="XP_013351389.1">
    <property type="nucleotide sequence ID" value="XM_013495935.1"/>
</dbReference>
<feature type="compositionally biased region" description="Polar residues" evidence="1">
    <location>
        <begin position="254"/>
        <end position="263"/>
    </location>
</feature>
<evidence type="ECO:0000256" key="2">
    <source>
        <dbReference type="SAM" id="Phobius"/>
    </source>
</evidence>
<dbReference type="VEuPathDB" id="ToxoDB:EMH_0002230"/>
<keyword evidence="2" id="KW-1133">Transmembrane helix</keyword>
<dbReference type="GeneID" id="25375289"/>
<evidence type="ECO:0000313" key="3">
    <source>
        <dbReference type="EMBL" id="CDJ28815.1"/>
    </source>
</evidence>
<evidence type="ECO:0000313" key="4">
    <source>
        <dbReference type="Proteomes" id="UP000030744"/>
    </source>
</evidence>
<dbReference type="EMBL" id="HG681573">
    <property type="protein sequence ID" value="CDJ28815.1"/>
    <property type="molecule type" value="Genomic_DNA"/>
</dbReference>
<feature type="region of interest" description="Disordered" evidence="1">
    <location>
        <begin position="240"/>
        <end position="271"/>
    </location>
</feature>
<name>U6JTM2_9EIME</name>
<sequence length="484" mass="53389">MLLHASPFGARPSVNQQLLTERKLSFPLTNKRKLEGILMTSIPYAGQETWSRLAQPTQRNRHSRPRLHKLLRGIFLATAASVVIILASLSICRTLSGRYKFSGVTHRELAEGGEGIDEEQHAIIEGCLELEEEMGLMEHRAASASEGDWSSRVAELVSMLSGAAAAQQTMQEHVQTEQQLQLGKQFLEGRSDLETEDVELGSVETPAFHASVQPGGPGGLMPGLEPDSWLEAVPSITRSPEAQGVAGPSPVTDGASNAGQASASPAPRQGDGGGLKYLLNVGGIQKHPYVRLPVLQEGVVPRPIRVSVLFDKSFRRPSYHSYLLALRRLFAKDTLDQEDVNVIVPAVEKLVNTSWFQSRSGPRGPSPVNIAETYGCYFMVFDAVVCASQLLGEHMQRHLWWDKFIASFNTNFPLPVSGRRECELTKFHVDLAKRLAAALDIYKQGIRPALSEVYALKKLLFCYPLGHHRLKSSIWEPWQKDGNC</sequence>
<reference evidence="3" key="1">
    <citation type="submission" date="2013-10" db="EMBL/GenBank/DDBJ databases">
        <title>Genomic analysis of the causative agents of coccidiosis in chickens.</title>
        <authorList>
            <person name="Reid A.J."/>
            <person name="Blake D."/>
            <person name="Billington K."/>
            <person name="Browne H."/>
            <person name="Dunn M."/>
            <person name="Hung S."/>
            <person name="Kawahara F."/>
            <person name="Miranda-Saavedra D."/>
            <person name="Mourier T."/>
            <person name="Nagra H."/>
            <person name="Otto T.D."/>
            <person name="Rawlings N."/>
            <person name="Sanchez A."/>
            <person name="Sanders M."/>
            <person name="Subramaniam C."/>
            <person name="Tay Y."/>
            <person name="Dear P."/>
            <person name="Doerig C."/>
            <person name="Gruber A."/>
            <person name="Parkinson J."/>
            <person name="Shirley M."/>
            <person name="Wan K.L."/>
            <person name="Berriman M."/>
            <person name="Tomley F."/>
            <person name="Pain A."/>
        </authorList>
    </citation>
    <scope>NUCLEOTIDE SEQUENCE [LARGE SCALE GENOMIC DNA]</scope>
    <source>
        <strain evidence="3">Houghton</strain>
    </source>
</reference>
<evidence type="ECO:0000256" key="1">
    <source>
        <dbReference type="SAM" id="MobiDB-lite"/>
    </source>
</evidence>
<reference evidence="3" key="2">
    <citation type="submission" date="2013-10" db="EMBL/GenBank/DDBJ databases">
        <authorList>
            <person name="Aslett M."/>
        </authorList>
    </citation>
    <scope>NUCLEOTIDE SEQUENCE [LARGE SCALE GENOMIC DNA]</scope>
    <source>
        <strain evidence="3">Houghton</strain>
    </source>
</reference>
<proteinExistence type="predicted"/>
<accession>U6JTM2</accession>
<gene>
    <name evidence="3" type="ORF">EMH_0002230</name>
</gene>
<organism evidence="3 4">
    <name type="scientific">Eimeria mitis</name>
    <dbReference type="NCBI Taxonomy" id="44415"/>
    <lineage>
        <taxon>Eukaryota</taxon>
        <taxon>Sar</taxon>
        <taxon>Alveolata</taxon>
        <taxon>Apicomplexa</taxon>
        <taxon>Conoidasida</taxon>
        <taxon>Coccidia</taxon>
        <taxon>Eucoccidiorida</taxon>
        <taxon>Eimeriorina</taxon>
        <taxon>Eimeriidae</taxon>
        <taxon>Eimeria</taxon>
    </lineage>
</organism>
<dbReference type="OrthoDB" id="347609at2759"/>
<dbReference type="Proteomes" id="UP000030744">
    <property type="component" value="Unassembled WGS sequence"/>
</dbReference>
<keyword evidence="4" id="KW-1185">Reference proteome</keyword>
<keyword evidence="2" id="KW-0472">Membrane</keyword>
<dbReference type="AlphaFoldDB" id="U6JTM2"/>